<name>A0A7S1ANF5_NOCSC</name>
<dbReference type="PROSITE" id="PS00139">
    <property type="entry name" value="THIOL_PROTEASE_CYS"/>
    <property type="match status" value="1"/>
</dbReference>
<reference evidence="6" key="1">
    <citation type="submission" date="2021-01" db="EMBL/GenBank/DDBJ databases">
        <authorList>
            <person name="Corre E."/>
            <person name="Pelletier E."/>
            <person name="Niang G."/>
            <person name="Scheremetjew M."/>
            <person name="Finn R."/>
            <person name="Kale V."/>
            <person name="Holt S."/>
            <person name="Cochrane G."/>
            <person name="Meng A."/>
            <person name="Brown T."/>
            <person name="Cohen L."/>
        </authorList>
    </citation>
    <scope>NUCLEOTIDE SEQUENCE</scope>
</reference>
<protein>
    <recommendedName>
        <fullName evidence="5">Peptidase C1A papain C-terminal domain-containing protein</fullName>
    </recommendedName>
</protein>
<evidence type="ECO:0000256" key="3">
    <source>
        <dbReference type="ARBA" id="ARBA00023157"/>
    </source>
</evidence>
<dbReference type="GO" id="GO:0008234">
    <property type="term" value="F:cysteine-type peptidase activity"/>
    <property type="evidence" value="ECO:0007669"/>
    <property type="project" value="InterPro"/>
</dbReference>
<dbReference type="GO" id="GO:0006508">
    <property type="term" value="P:proteolysis"/>
    <property type="evidence" value="ECO:0007669"/>
    <property type="project" value="InterPro"/>
</dbReference>
<dbReference type="AlphaFoldDB" id="A0A7S1ANF5"/>
<dbReference type="InterPro" id="IPR039417">
    <property type="entry name" value="Peptidase_C1A_papain-like"/>
</dbReference>
<keyword evidence="4" id="KW-0732">Signal</keyword>
<gene>
    <name evidence="6" type="ORF">NSCI0253_LOCUS33726</name>
</gene>
<dbReference type="CDD" id="cd02248">
    <property type="entry name" value="Peptidase_C1A"/>
    <property type="match status" value="1"/>
</dbReference>
<dbReference type="PANTHER" id="PTHR12411">
    <property type="entry name" value="CYSTEINE PROTEASE FAMILY C1-RELATED"/>
    <property type="match status" value="1"/>
</dbReference>
<evidence type="ECO:0000259" key="5">
    <source>
        <dbReference type="SMART" id="SM00645"/>
    </source>
</evidence>
<dbReference type="SUPFAM" id="SSF54001">
    <property type="entry name" value="Cysteine proteinases"/>
    <property type="match status" value="1"/>
</dbReference>
<proteinExistence type="inferred from homology"/>
<dbReference type="InterPro" id="IPR000169">
    <property type="entry name" value="Pept_cys_AS"/>
</dbReference>
<evidence type="ECO:0000256" key="1">
    <source>
        <dbReference type="ARBA" id="ARBA00008455"/>
    </source>
</evidence>
<feature type="signal peptide" evidence="4">
    <location>
        <begin position="1"/>
        <end position="16"/>
    </location>
</feature>
<dbReference type="InterPro" id="IPR013128">
    <property type="entry name" value="Peptidase_C1A"/>
</dbReference>
<dbReference type="Pfam" id="PF08246">
    <property type="entry name" value="Inhibitor_I29"/>
    <property type="match status" value="1"/>
</dbReference>
<comment type="similarity">
    <text evidence="1">Belongs to the peptidase C1 family.</text>
</comment>
<evidence type="ECO:0000313" key="6">
    <source>
        <dbReference type="EMBL" id="CAD8859372.1"/>
    </source>
</evidence>
<dbReference type="InterPro" id="IPR000668">
    <property type="entry name" value="Peptidase_C1A_C"/>
</dbReference>
<dbReference type="InterPro" id="IPR038765">
    <property type="entry name" value="Papain-like_cys_pep_sf"/>
</dbReference>
<sequence length="381" mass="42370">MYTPFVVLCFLVLVSGKPDAFPNPQEEELALAIMFTDDGEFRYEHNETDPPRHLKAQAVPMSVPAPEIFSPLYGEWWSAHLELAKAYGLALSSHLVRFKQFKANFLKMVKLNSRNRTYKLGLGPFTHLSSEEFSKYADFCHHGFDLSKGTDKNGSQHFGGLIKHRTTLPKSIDWESKGKVTEVKCQAQCGSCWAYATAAAIESRYAITRGKLRNFSERELIDCSPGSDGPLIDSGYEYVIRVGLQSSEDYQGCPPEGSGILRNFVTSHMHVIAQDESSLLAGVASGPVAAAIQGDQWDMQHYRSGVFSGSFCNIALNHAALIVGYGSDLGSKYWRLKNSWGTRWGEQGYFRLVRDSDRNNEYGQCGITMRASYPIISGLTA</sequence>
<dbReference type="Pfam" id="PF00112">
    <property type="entry name" value="Peptidase_C1"/>
    <property type="match status" value="1"/>
</dbReference>
<dbReference type="InterPro" id="IPR013201">
    <property type="entry name" value="Prot_inhib_I29"/>
</dbReference>
<keyword evidence="3" id="KW-1015">Disulfide bond</keyword>
<dbReference type="Gene3D" id="3.90.70.10">
    <property type="entry name" value="Cysteine proteinases"/>
    <property type="match status" value="1"/>
</dbReference>
<dbReference type="EMBL" id="HBFQ01047384">
    <property type="protein sequence ID" value="CAD8859372.1"/>
    <property type="molecule type" value="Transcribed_RNA"/>
</dbReference>
<evidence type="ECO:0000256" key="4">
    <source>
        <dbReference type="SAM" id="SignalP"/>
    </source>
</evidence>
<accession>A0A7S1ANF5</accession>
<feature type="domain" description="Peptidase C1A papain C-terminal" evidence="5">
    <location>
        <begin position="168"/>
        <end position="375"/>
    </location>
</feature>
<dbReference type="SMART" id="SM00645">
    <property type="entry name" value="Pept_C1"/>
    <property type="match status" value="1"/>
</dbReference>
<organism evidence="6">
    <name type="scientific">Noctiluca scintillans</name>
    <name type="common">Sea sparkle</name>
    <name type="synonym">Red tide dinoflagellate</name>
    <dbReference type="NCBI Taxonomy" id="2966"/>
    <lineage>
        <taxon>Eukaryota</taxon>
        <taxon>Sar</taxon>
        <taxon>Alveolata</taxon>
        <taxon>Dinophyceae</taxon>
        <taxon>Noctilucales</taxon>
        <taxon>Noctilucaceae</taxon>
        <taxon>Noctiluca</taxon>
    </lineage>
</organism>
<dbReference type="PRINTS" id="PR00705">
    <property type="entry name" value="PAPAIN"/>
</dbReference>
<evidence type="ECO:0000256" key="2">
    <source>
        <dbReference type="ARBA" id="ARBA00023145"/>
    </source>
</evidence>
<feature type="chain" id="PRO_5031186218" description="Peptidase C1A papain C-terminal domain-containing protein" evidence="4">
    <location>
        <begin position="17"/>
        <end position="381"/>
    </location>
</feature>
<keyword evidence="2" id="KW-0865">Zymogen</keyword>